<keyword evidence="2" id="KW-0812">Transmembrane</keyword>
<name>A0A385Z1H3_9PSED</name>
<comment type="similarity">
    <text evidence="1">Belongs to the membrane fusion protein (MFP) (TC 8.A.1) family.</text>
</comment>
<dbReference type="KEGG" id="pcav:D3880_11200"/>
<evidence type="ECO:0000313" key="5">
    <source>
        <dbReference type="Proteomes" id="UP000265560"/>
    </source>
</evidence>
<organism evidence="4 5">
    <name type="scientific">Pseudomonas cavernae</name>
    <dbReference type="NCBI Taxonomy" id="2320867"/>
    <lineage>
        <taxon>Bacteria</taxon>
        <taxon>Pseudomonadati</taxon>
        <taxon>Pseudomonadota</taxon>
        <taxon>Gammaproteobacteria</taxon>
        <taxon>Pseudomonadales</taxon>
        <taxon>Pseudomonadaceae</taxon>
        <taxon>Pseudomonas</taxon>
    </lineage>
</organism>
<dbReference type="AlphaFoldDB" id="A0A385Z1H3"/>
<gene>
    <name evidence="4" type="ORF">D3880_11200</name>
</gene>
<keyword evidence="2" id="KW-0472">Membrane</keyword>
<proteinExistence type="inferred from homology"/>
<evidence type="ECO:0000256" key="2">
    <source>
        <dbReference type="SAM" id="Phobius"/>
    </source>
</evidence>
<dbReference type="PANTHER" id="PTHR30438">
    <property type="entry name" value="36 KDA ANTIGEN-RELATED"/>
    <property type="match status" value="1"/>
</dbReference>
<protein>
    <submittedName>
        <fullName evidence="4">Biotin/lipoyl-binding protein</fullName>
    </submittedName>
</protein>
<accession>A0A385Z1H3</accession>
<evidence type="ECO:0000313" key="4">
    <source>
        <dbReference type="EMBL" id="AYC32906.1"/>
    </source>
</evidence>
<dbReference type="PANTHER" id="PTHR30438:SF1">
    <property type="entry name" value="36 KDA ANTIGEN"/>
    <property type="match status" value="1"/>
</dbReference>
<feature type="domain" description="Multidrug resistance protein MdtA-like barrel-sandwich hybrid" evidence="3">
    <location>
        <begin position="47"/>
        <end position="238"/>
    </location>
</feature>
<evidence type="ECO:0000259" key="3">
    <source>
        <dbReference type="Pfam" id="PF25917"/>
    </source>
</evidence>
<evidence type="ECO:0000256" key="1">
    <source>
        <dbReference type="ARBA" id="ARBA00009477"/>
    </source>
</evidence>
<feature type="transmembrane region" description="Helical" evidence="2">
    <location>
        <begin position="12"/>
        <end position="33"/>
    </location>
</feature>
<dbReference type="Gene3D" id="1.10.287.470">
    <property type="entry name" value="Helix hairpin bin"/>
    <property type="match status" value="1"/>
</dbReference>
<dbReference type="Proteomes" id="UP000265560">
    <property type="component" value="Chromosome"/>
</dbReference>
<dbReference type="Gene3D" id="2.40.50.100">
    <property type="match status" value="1"/>
</dbReference>
<dbReference type="EMBL" id="CP032419">
    <property type="protein sequence ID" value="AYC32906.1"/>
    <property type="molecule type" value="Genomic_DNA"/>
</dbReference>
<dbReference type="InterPro" id="IPR058625">
    <property type="entry name" value="MdtA-like_BSH"/>
</dbReference>
<dbReference type="Pfam" id="PF25917">
    <property type="entry name" value="BSH_RND"/>
    <property type="match status" value="1"/>
</dbReference>
<dbReference type="OrthoDB" id="9793801at2"/>
<dbReference type="SUPFAM" id="SSF111369">
    <property type="entry name" value="HlyD-like secretion proteins"/>
    <property type="match status" value="2"/>
</dbReference>
<keyword evidence="2" id="KW-1133">Transmembrane helix</keyword>
<sequence>MSEETGKSRSASTVLLVLLVVVVLVGLAVWVFWPQPRYLEGQIEADRVSIASKYPGRIRAIHVREGDAVKPGQLLVEIDSPEADAKLAQVRAMVSGATALRDKAEAGARSQDIARAKAGWQAALEEARLAQTTAGRMERLFRDGVIPQQRRDEARTMAAAAAQKTAAAKAQYDEALEGARKEDKAAASAQLGEAEGARAEVEAVVAETRLSAPVAGEISTRVIEEGEVLGAGFPLLVITRTDLPWVTLNLREDFLQGLKVGQEFTARVPALGGREVRFKVSLIAPLGDFATWRSTRDLGSFDLRTFEVRARPVEAVEGLRPGMRVVLPETDLTAG</sequence>
<keyword evidence="5" id="KW-1185">Reference proteome</keyword>
<dbReference type="Gene3D" id="2.40.30.170">
    <property type="match status" value="1"/>
</dbReference>
<reference evidence="5" key="1">
    <citation type="submission" date="2018-09" db="EMBL/GenBank/DDBJ databases">
        <authorList>
            <person name="Zhu H."/>
        </authorList>
    </citation>
    <scope>NUCLEOTIDE SEQUENCE [LARGE SCALE GENOMIC DNA]</scope>
    <source>
        <strain evidence="5">K2W31S-8</strain>
    </source>
</reference>
<dbReference type="RefSeq" id="WP_119893525.1">
    <property type="nucleotide sequence ID" value="NZ_CP032419.1"/>
</dbReference>